<dbReference type="InterPro" id="IPR001478">
    <property type="entry name" value="PDZ"/>
</dbReference>
<feature type="domain" description="PDZ" evidence="12">
    <location>
        <begin position="152"/>
        <end position="236"/>
    </location>
</feature>
<keyword evidence="14" id="KW-1185">Reference proteome</keyword>
<feature type="transmembrane region" description="Helical" evidence="11">
    <location>
        <begin position="138"/>
        <end position="162"/>
    </location>
</feature>
<dbReference type="EMBL" id="BNJK01000001">
    <property type="protein sequence ID" value="GHO91709.1"/>
    <property type="molecule type" value="Genomic_DNA"/>
</dbReference>
<dbReference type="InterPro" id="IPR008915">
    <property type="entry name" value="Peptidase_M50"/>
</dbReference>
<evidence type="ECO:0000256" key="9">
    <source>
        <dbReference type="ARBA" id="ARBA00023049"/>
    </source>
</evidence>
<feature type="transmembrane region" description="Helical" evidence="11">
    <location>
        <begin position="378"/>
        <end position="397"/>
    </location>
</feature>
<evidence type="ECO:0000259" key="12">
    <source>
        <dbReference type="SMART" id="SM00228"/>
    </source>
</evidence>
<organism evidence="13 14">
    <name type="scientific">Reticulibacter mediterranei</name>
    <dbReference type="NCBI Taxonomy" id="2778369"/>
    <lineage>
        <taxon>Bacteria</taxon>
        <taxon>Bacillati</taxon>
        <taxon>Chloroflexota</taxon>
        <taxon>Ktedonobacteria</taxon>
        <taxon>Ktedonobacterales</taxon>
        <taxon>Reticulibacteraceae</taxon>
        <taxon>Reticulibacter</taxon>
    </lineage>
</organism>
<evidence type="ECO:0000256" key="7">
    <source>
        <dbReference type="ARBA" id="ARBA00022833"/>
    </source>
</evidence>
<keyword evidence="7" id="KW-0862">Zinc</keyword>
<evidence type="ECO:0000256" key="3">
    <source>
        <dbReference type="ARBA" id="ARBA00007931"/>
    </source>
</evidence>
<dbReference type="GO" id="GO:0016020">
    <property type="term" value="C:membrane"/>
    <property type="evidence" value="ECO:0007669"/>
    <property type="project" value="UniProtKB-SubCell"/>
</dbReference>
<sequence length="404" mass="42822">MNNWYLLAAIPVFGLLVLVHEFGHFITAKWAGIRVEEFGLGFPPNIVGFRKRDSGGWEVIWFGQHRDPEISGKQNPFSGTSGGASNPDAAVSNHTLYSLNLLPIGGFVRMPGENGDVLDDDGNYDPQSFAAKPAGKRIIVLCAGVVMNLLLAMVLFTVAYGLGEPTYTNTATLGTVVANSPAAAAGLRPDDIIISVDGQSTPQFSDMAAAVTKITDAAKKQGLNTVPVHLQVKRTGAAAPIAITVNALVNPPAGQGHLGVEQKITFVSTPLWLAPFKGIQHTFEVTRDFLGQIALMIRGAVKPELAGPVGIVKITGQVAQTVPDLGWWPILSLTSILSLNLAIVNILPFPALDGGRIVLVLLELIRGGKRLKPEREGIINLVGMAILLALMVIITISDVAGWGS</sequence>
<dbReference type="Pfam" id="PF17820">
    <property type="entry name" value="PDZ_6"/>
    <property type="match status" value="1"/>
</dbReference>
<dbReference type="PANTHER" id="PTHR42837:SF2">
    <property type="entry name" value="MEMBRANE METALLOPROTEASE ARASP2, CHLOROPLASTIC-RELATED"/>
    <property type="match status" value="1"/>
</dbReference>
<evidence type="ECO:0000313" key="14">
    <source>
        <dbReference type="Proteomes" id="UP000597444"/>
    </source>
</evidence>
<dbReference type="GO" id="GO:0004222">
    <property type="term" value="F:metalloendopeptidase activity"/>
    <property type="evidence" value="ECO:0007669"/>
    <property type="project" value="InterPro"/>
</dbReference>
<comment type="similarity">
    <text evidence="3">Belongs to the peptidase M50B family.</text>
</comment>
<dbReference type="InterPro" id="IPR004387">
    <property type="entry name" value="Pept_M50_Zn"/>
</dbReference>
<keyword evidence="5 11" id="KW-0812">Transmembrane</keyword>
<keyword evidence="9 13" id="KW-0482">Metalloprotease</keyword>
<dbReference type="RefSeq" id="WP_220202589.1">
    <property type="nucleotide sequence ID" value="NZ_BNJK01000001.1"/>
</dbReference>
<dbReference type="InterPro" id="IPR036034">
    <property type="entry name" value="PDZ_sf"/>
</dbReference>
<keyword evidence="8 11" id="KW-1133">Transmembrane helix</keyword>
<dbReference type="Gene3D" id="2.30.42.10">
    <property type="match status" value="1"/>
</dbReference>
<feature type="transmembrane region" description="Helical" evidence="11">
    <location>
        <begin position="6"/>
        <end position="26"/>
    </location>
</feature>
<dbReference type="SUPFAM" id="SSF50156">
    <property type="entry name" value="PDZ domain-like"/>
    <property type="match status" value="1"/>
</dbReference>
<evidence type="ECO:0000256" key="10">
    <source>
        <dbReference type="ARBA" id="ARBA00023136"/>
    </source>
</evidence>
<evidence type="ECO:0000256" key="4">
    <source>
        <dbReference type="ARBA" id="ARBA00022670"/>
    </source>
</evidence>
<evidence type="ECO:0000256" key="11">
    <source>
        <dbReference type="SAM" id="Phobius"/>
    </source>
</evidence>
<evidence type="ECO:0000256" key="1">
    <source>
        <dbReference type="ARBA" id="ARBA00001947"/>
    </source>
</evidence>
<evidence type="ECO:0000256" key="5">
    <source>
        <dbReference type="ARBA" id="ARBA00022692"/>
    </source>
</evidence>
<comment type="caution">
    <text evidence="13">The sequence shown here is derived from an EMBL/GenBank/DDBJ whole genome shotgun (WGS) entry which is preliminary data.</text>
</comment>
<keyword evidence="4" id="KW-0645">Protease</keyword>
<keyword evidence="6" id="KW-0378">Hydrolase</keyword>
<comment type="cofactor">
    <cofactor evidence="1">
        <name>Zn(2+)</name>
        <dbReference type="ChEBI" id="CHEBI:29105"/>
    </cofactor>
</comment>
<dbReference type="PANTHER" id="PTHR42837">
    <property type="entry name" value="REGULATOR OF SIGMA-E PROTEASE RSEP"/>
    <property type="match status" value="1"/>
</dbReference>
<evidence type="ECO:0000256" key="6">
    <source>
        <dbReference type="ARBA" id="ARBA00022801"/>
    </source>
</evidence>
<feature type="transmembrane region" description="Helical" evidence="11">
    <location>
        <begin position="327"/>
        <end position="347"/>
    </location>
</feature>
<gene>
    <name evidence="13" type="ORF">KSF_017570</name>
</gene>
<keyword evidence="10 11" id="KW-0472">Membrane</keyword>
<dbReference type="SMART" id="SM00228">
    <property type="entry name" value="PDZ"/>
    <property type="match status" value="1"/>
</dbReference>
<accession>A0A8J3IA46</accession>
<evidence type="ECO:0000256" key="2">
    <source>
        <dbReference type="ARBA" id="ARBA00004141"/>
    </source>
</evidence>
<evidence type="ECO:0000313" key="13">
    <source>
        <dbReference type="EMBL" id="GHO91709.1"/>
    </source>
</evidence>
<reference evidence="13" key="1">
    <citation type="submission" date="2020-10" db="EMBL/GenBank/DDBJ databases">
        <title>Taxonomic study of unclassified bacteria belonging to the class Ktedonobacteria.</title>
        <authorList>
            <person name="Yabe S."/>
            <person name="Wang C.M."/>
            <person name="Zheng Y."/>
            <person name="Sakai Y."/>
            <person name="Cavaletti L."/>
            <person name="Monciardini P."/>
            <person name="Donadio S."/>
        </authorList>
    </citation>
    <scope>NUCLEOTIDE SEQUENCE</scope>
    <source>
        <strain evidence="13">ID150040</strain>
    </source>
</reference>
<dbReference type="CDD" id="cd06163">
    <property type="entry name" value="S2P-M50_PDZ_RseP-like"/>
    <property type="match status" value="1"/>
</dbReference>
<dbReference type="Pfam" id="PF02163">
    <property type="entry name" value="Peptidase_M50"/>
    <property type="match status" value="2"/>
</dbReference>
<proteinExistence type="inferred from homology"/>
<dbReference type="InterPro" id="IPR041489">
    <property type="entry name" value="PDZ_6"/>
</dbReference>
<protein>
    <submittedName>
        <fullName evidence="13">RIP metalloprotease RseP</fullName>
    </submittedName>
</protein>
<comment type="subcellular location">
    <subcellularLocation>
        <location evidence="2">Membrane</location>
        <topology evidence="2">Multi-pass membrane protein</topology>
    </subcellularLocation>
</comment>
<evidence type="ECO:0000256" key="8">
    <source>
        <dbReference type="ARBA" id="ARBA00022989"/>
    </source>
</evidence>
<name>A0A8J3IA46_9CHLR</name>
<dbReference type="AlphaFoldDB" id="A0A8J3IA46"/>
<dbReference type="GO" id="GO:0006508">
    <property type="term" value="P:proteolysis"/>
    <property type="evidence" value="ECO:0007669"/>
    <property type="project" value="UniProtKB-KW"/>
</dbReference>
<dbReference type="Proteomes" id="UP000597444">
    <property type="component" value="Unassembled WGS sequence"/>
</dbReference>